<dbReference type="Pfam" id="PF09229">
    <property type="entry name" value="Aha1_N"/>
    <property type="match status" value="1"/>
</dbReference>
<evidence type="ECO:0000256" key="2">
    <source>
        <dbReference type="SAM" id="MobiDB-lite"/>
    </source>
</evidence>
<dbReference type="AlphaFoldDB" id="A0A6G1GTG2"/>
<dbReference type="GO" id="GO:0006457">
    <property type="term" value="P:protein folding"/>
    <property type="evidence" value="ECO:0007669"/>
    <property type="project" value="TreeGrafter"/>
</dbReference>
<dbReference type="EMBL" id="ML977169">
    <property type="protein sequence ID" value="KAF1984243.1"/>
    <property type="molecule type" value="Genomic_DNA"/>
</dbReference>
<dbReference type="CDD" id="cd08892">
    <property type="entry name" value="SRPBCC_Aha1"/>
    <property type="match status" value="1"/>
</dbReference>
<dbReference type="Gene3D" id="3.30.530.20">
    <property type="match status" value="1"/>
</dbReference>
<dbReference type="Pfam" id="PF08327">
    <property type="entry name" value="AHSA1"/>
    <property type="match status" value="1"/>
</dbReference>
<dbReference type="Gene3D" id="3.15.10.20">
    <property type="entry name" value="Activator of Hsp90 ATPase Aha1, N-terminal domain"/>
    <property type="match status" value="1"/>
</dbReference>
<organism evidence="4 5">
    <name type="scientific">Aulographum hederae CBS 113979</name>
    <dbReference type="NCBI Taxonomy" id="1176131"/>
    <lineage>
        <taxon>Eukaryota</taxon>
        <taxon>Fungi</taxon>
        <taxon>Dikarya</taxon>
        <taxon>Ascomycota</taxon>
        <taxon>Pezizomycotina</taxon>
        <taxon>Dothideomycetes</taxon>
        <taxon>Pleosporomycetidae</taxon>
        <taxon>Aulographales</taxon>
        <taxon>Aulographaceae</taxon>
    </lineage>
</organism>
<feature type="compositionally biased region" description="Low complexity" evidence="2">
    <location>
        <begin position="167"/>
        <end position="189"/>
    </location>
</feature>
<dbReference type="PANTHER" id="PTHR13009">
    <property type="entry name" value="HEAT SHOCK PROTEIN 90 HSP90 CO-CHAPERONE AHA-1"/>
    <property type="match status" value="1"/>
</dbReference>
<dbReference type="InterPro" id="IPR015310">
    <property type="entry name" value="AHSA1-like_N"/>
</dbReference>
<feature type="region of interest" description="Disordered" evidence="2">
    <location>
        <begin position="150"/>
        <end position="202"/>
    </location>
</feature>
<feature type="domain" description="Activator of Hsp90 ATPase AHSA1-like N-terminal" evidence="3">
    <location>
        <begin position="13"/>
        <end position="146"/>
    </location>
</feature>
<proteinExistence type="inferred from homology"/>
<keyword evidence="5" id="KW-1185">Reference proteome</keyword>
<comment type="similarity">
    <text evidence="1">Belongs to the AHA1 family.</text>
</comment>
<reference evidence="4" key="1">
    <citation type="journal article" date="2020" name="Stud. Mycol.">
        <title>101 Dothideomycetes genomes: a test case for predicting lifestyles and emergence of pathogens.</title>
        <authorList>
            <person name="Haridas S."/>
            <person name="Albert R."/>
            <person name="Binder M."/>
            <person name="Bloem J."/>
            <person name="Labutti K."/>
            <person name="Salamov A."/>
            <person name="Andreopoulos B."/>
            <person name="Baker S."/>
            <person name="Barry K."/>
            <person name="Bills G."/>
            <person name="Bluhm B."/>
            <person name="Cannon C."/>
            <person name="Castanera R."/>
            <person name="Culley D."/>
            <person name="Daum C."/>
            <person name="Ezra D."/>
            <person name="Gonzalez J."/>
            <person name="Henrissat B."/>
            <person name="Kuo A."/>
            <person name="Liang C."/>
            <person name="Lipzen A."/>
            <person name="Lutzoni F."/>
            <person name="Magnuson J."/>
            <person name="Mondo S."/>
            <person name="Nolan M."/>
            <person name="Ohm R."/>
            <person name="Pangilinan J."/>
            <person name="Park H.-J."/>
            <person name="Ramirez L."/>
            <person name="Alfaro M."/>
            <person name="Sun H."/>
            <person name="Tritt A."/>
            <person name="Yoshinaga Y."/>
            <person name="Zwiers L.-H."/>
            <person name="Turgeon B."/>
            <person name="Goodwin S."/>
            <person name="Spatafora J."/>
            <person name="Crous P."/>
            <person name="Grigoriev I."/>
        </authorList>
    </citation>
    <scope>NUCLEOTIDE SEQUENCE</scope>
    <source>
        <strain evidence="4">CBS 113979</strain>
    </source>
</reference>
<dbReference type="Proteomes" id="UP000800041">
    <property type="component" value="Unassembled WGS sequence"/>
</dbReference>
<dbReference type="SUPFAM" id="SSF103111">
    <property type="entry name" value="Activator of Hsp90 ATPase, Aha1"/>
    <property type="match status" value="1"/>
</dbReference>
<gene>
    <name evidence="4" type="ORF">K402DRAFT_337006</name>
</gene>
<name>A0A6G1GTG2_9PEZI</name>
<dbReference type="GO" id="GO:0001671">
    <property type="term" value="F:ATPase activator activity"/>
    <property type="evidence" value="ECO:0007669"/>
    <property type="project" value="InterPro"/>
</dbReference>
<keyword evidence="4" id="KW-0346">Stress response</keyword>
<evidence type="ECO:0000259" key="3">
    <source>
        <dbReference type="SMART" id="SM01000"/>
    </source>
</evidence>
<evidence type="ECO:0000313" key="5">
    <source>
        <dbReference type="Proteomes" id="UP000800041"/>
    </source>
</evidence>
<dbReference type="SUPFAM" id="SSF55961">
    <property type="entry name" value="Bet v1-like"/>
    <property type="match status" value="1"/>
</dbReference>
<dbReference type="InterPro" id="IPR023393">
    <property type="entry name" value="START-like_dom_sf"/>
</dbReference>
<dbReference type="PANTHER" id="PTHR13009:SF22">
    <property type="entry name" value="LD43819P"/>
    <property type="match status" value="1"/>
</dbReference>
<evidence type="ECO:0000313" key="4">
    <source>
        <dbReference type="EMBL" id="KAF1984243.1"/>
    </source>
</evidence>
<accession>A0A6G1GTG2</accession>
<evidence type="ECO:0000256" key="1">
    <source>
        <dbReference type="ARBA" id="ARBA00006817"/>
    </source>
</evidence>
<dbReference type="OrthoDB" id="567237at2759"/>
<feature type="compositionally biased region" description="Polar residues" evidence="2">
    <location>
        <begin position="152"/>
        <end position="166"/>
    </location>
</feature>
<protein>
    <submittedName>
        <fullName evidence="4">Activator of 90 kDa heat shock protein ATPase-like protein 1</fullName>
    </submittedName>
</protein>
<dbReference type="GO" id="GO:0051087">
    <property type="term" value="F:protein-folding chaperone binding"/>
    <property type="evidence" value="ECO:0007669"/>
    <property type="project" value="InterPro"/>
</dbReference>
<dbReference type="GO" id="GO:0005829">
    <property type="term" value="C:cytosol"/>
    <property type="evidence" value="ECO:0007669"/>
    <property type="project" value="TreeGrafter"/>
</dbReference>
<dbReference type="InterPro" id="IPR013538">
    <property type="entry name" value="ASHA1/2-like_C"/>
</dbReference>
<dbReference type="InterPro" id="IPR036338">
    <property type="entry name" value="Aha1"/>
</dbReference>
<sequence>MVLHNPNNWHWVNKDVSGDARKYLESELIGLDAEENELSAKITGLTSMDGDVDVSQRKGKVITLFDVKLVLEWEGKTGDAENANGIITIPEVAHDTEEDEFVFEIDITSETSEKGPLKPLIRSKLVPKLRTHLLKLGPALIAEHGKDIQHAAGSNPSSGFSSPKYLSSSHINKSSDSNSAQSTTTTTQSGKGPAINVTTLNDSTEFRTEASQLYATFTDPARLGAFTRSPPQLSATPVAPGTTFALFGNNVSGSFETLEPPSLIVQKWRLKDWPQGHYSRLQIRFEQNDVDAVTVMRVAWTGVPVGQEEVTRRNWGEYYVRSIKTTFGFGTVL</sequence>
<dbReference type="SMART" id="SM01000">
    <property type="entry name" value="Aha1_N"/>
    <property type="match status" value="1"/>
</dbReference>